<keyword evidence="2" id="KW-1185">Reference proteome</keyword>
<reference evidence="1 2" key="1">
    <citation type="submission" date="2018-04" db="EMBL/GenBank/DDBJ databases">
        <title>Genomic Encyclopedia of Archaeal and Bacterial Type Strains, Phase II (KMG-II): from individual species to whole genera.</title>
        <authorList>
            <person name="Goeker M."/>
        </authorList>
    </citation>
    <scope>NUCLEOTIDE SEQUENCE [LARGE SCALE GENOMIC DNA]</scope>
    <source>
        <strain evidence="1 2">DSM 25731</strain>
    </source>
</reference>
<comment type="caution">
    <text evidence="1">The sequence shown here is derived from an EMBL/GenBank/DDBJ whole genome shotgun (WGS) entry which is preliminary data.</text>
</comment>
<sequence length="81" mass="8440">MKKQILQVKGAVKLTKKEQQFINGGNPVGVCDGNGSCPPGYVCIGYLCYADDGGNPNPGGGCNEPTRICELPETGCGCVYL</sequence>
<name>A0A2T6BX17_9FLAO</name>
<dbReference type="Proteomes" id="UP000244090">
    <property type="component" value="Unassembled WGS sequence"/>
</dbReference>
<evidence type="ECO:0000313" key="2">
    <source>
        <dbReference type="Proteomes" id="UP000244090"/>
    </source>
</evidence>
<evidence type="ECO:0000313" key="1">
    <source>
        <dbReference type="EMBL" id="PTX60614.1"/>
    </source>
</evidence>
<dbReference type="RefSeq" id="WP_245896866.1">
    <property type="nucleotide sequence ID" value="NZ_QBKT01000006.1"/>
</dbReference>
<dbReference type="AlphaFoldDB" id="A0A2T6BX17"/>
<organism evidence="1 2">
    <name type="scientific">Kordia periserrulae</name>
    <dbReference type="NCBI Taxonomy" id="701523"/>
    <lineage>
        <taxon>Bacteria</taxon>
        <taxon>Pseudomonadati</taxon>
        <taxon>Bacteroidota</taxon>
        <taxon>Flavobacteriia</taxon>
        <taxon>Flavobacteriales</taxon>
        <taxon>Flavobacteriaceae</taxon>
        <taxon>Kordia</taxon>
    </lineage>
</organism>
<proteinExistence type="predicted"/>
<accession>A0A2T6BX17</accession>
<dbReference type="EMBL" id="QBKT01000006">
    <property type="protein sequence ID" value="PTX60614.1"/>
    <property type="molecule type" value="Genomic_DNA"/>
</dbReference>
<protein>
    <submittedName>
        <fullName evidence="1">Uncharacterized protein</fullName>
    </submittedName>
</protein>
<gene>
    <name evidence="1" type="ORF">C8N46_106260</name>
</gene>